<organism evidence="2 3">
    <name type="scientific">Marine Group III euryarchaeote</name>
    <dbReference type="NCBI Taxonomy" id="2173149"/>
    <lineage>
        <taxon>Archaea</taxon>
        <taxon>Methanobacteriati</taxon>
        <taxon>Thermoplasmatota</taxon>
        <taxon>Thermoplasmata</taxon>
        <taxon>Candidatus Thermoprofundales</taxon>
    </lineage>
</organism>
<accession>A0A7C8DNH5</accession>
<sequence>MNLPSAETLTASGYWMLVPLAFAFMAGWWFKFGVLADIGVYVVVVVLLGFGLIGSYTYGRARH</sequence>
<protein>
    <submittedName>
        <fullName evidence="2">Uncharacterized protein</fullName>
    </submittedName>
</protein>
<dbReference type="EMBL" id="DUAV01000027">
    <property type="protein sequence ID" value="HIG63771.1"/>
    <property type="molecule type" value="Genomic_DNA"/>
</dbReference>
<keyword evidence="1" id="KW-1133">Transmembrane helix</keyword>
<dbReference type="AlphaFoldDB" id="A0A7C8DNH5"/>
<evidence type="ECO:0000256" key="1">
    <source>
        <dbReference type="SAM" id="Phobius"/>
    </source>
</evidence>
<name>A0A7C8DNH5_9ARCH</name>
<feature type="transmembrane region" description="Helical" evidence="1">
    <location>
        <begin position="38"/>
        <end position="58"/>
    </location>
</feature>
<comment type="caution">
    <text evidence="2">The sequence shown here is derived from an EMBL/GenBank/DDBJ whole genome shotgun (WGS) entry which is preliminary data.</text>
</comment>
<feature type="transmembrane region" description="Helical" evidence="1">
    <location>
        <begin position="12"/>
        <end position="32"/>
    </location>
</feature>
<evidence type="ECO:0000313" key="2">
    <source>
        <dbReference type="EMBL" id="HIG63771.1"/>
    </source>
</evidence>
<dbReference type="Proteomes" id="UP000589516">
    <property type="component" value="Unassembled WGS sequence"/>
</dbReference>
<evidence type="ECO:0000313" key="3">
    <source>
        <dbReference type="Proteomes" id="UP000589516"/>
    </source>
</evidence>
<proteinExistence type="predicted"/>
<keyword evidence="1" id="KW-0812">Transmembrane</keyword>
<reference evidence="3" key="1">
    <citation type="journal article" date="2019" name="bioRxiv">
        <title>Genome diversification in globally distributed novel marine Proteobacteria is linked to environmental adaptation.</title>
        <authorList>
            <person name="Zhou Z."/>
            <person name="Tran P.Q."/>
            <person name="Kieft K."/>
            <person name="Anantharaman K."/>
        </authorList>
    </citation>
    <scope>NUCLEOTIDE SEQUENCE [LARGE SCALE GENOMIC DNA]</scope>
</reference>
<gene>
    <name evidence="2" type="ORF">EYQ16_04565</name>
</gene>
<keyword evidence="1" id="KW-0472">Membrane</keyword>